<dbReference type="PANTHER" id="PTHR37542">
    <property type="entry name" value="HELO DOMAIN-CONTAINING PROTEIN-RELATED"/>
    <property type="match status" value="1"/>
</dbReference>
<evidence type="ECO:0000259" key="3">
    <source>
        <dbReference type="Pfam" id="PF14479"/>
    </source>
</evidence>
<feature type="repeat" description="ANK" evidence="1">
    <location>
        <begin position="786"/>
        <end position="818"/>
    </location>
</feature>
<dbReference type="AlphaFoldDB" id="A0A8H5JDQ8"/>
<dbReference type="InterPro" id="IPR036770">
    <property type="entry name" value="Ankyrin_rpt-contain_sf"/>
</dbReference>
<dbReference type="InterPro" id="IPR002110">
    <property type="entry name" value="Ankyrin_rpt"/>
</dbReference>
<comment type="caution">
    <text evidence="4">The sequence shown here is derived from an EMBL/GenBank/DDBJ whole genome shotgun (WGS) entry which is preliminary data.</text>
</comment>
<dbReference type="SUPFAM" id="SSF48403">
    <property type="entry name" value="Ankyrin repeat"/>
    <property type="match status" value="1"/>
</dbReference>
<protein>
    <recommendedName>
        <fullName evidence="6">Heterokaryon incompatibility domain-containing protein</fullName>
    </recommendedName>
</protein>
<feature type="domain" description="Prion-inhibition and propagation HeLo" evidence="3">
    <location>
        <begin position="11"/>
        <end position="205"/>
    </location>
</feature>
<evidence type="ECO:0000313" key="5">
    <source>
        <dbReference type="Proteomes" id="UP000574317"/>
    </source>
</evidence>
<keyword evidence="5" id="KW-1185">Reference proteome</keyword>
<accession>A0A8H5JDQ8</accession>
<organism evidence="4 5">
    <name type="scientific">Fusarium napiforme</name>
    <dbReference type="NCBI Taxonomy" id="42672"/>
    <lineage>
        <taxon>Eukaryota</taxon>
        <taxon>Fungi</taxon>
        <taxon>Dikarya</taxon>
        <taxon>Ascomycota</taxon>
        <taxon>Pezizomycotina</taxon>
        <taxon>Sordariomycetes</taxon>
        <taxon>Hypocreomycetidae</taxon>
        <taxon>Hypocreales</taxon>
        <taxon>Nectriaceae</taxon>
        <taxon>Fusarium</taxon>
        <taxon>Fusarium fujikuroi species complex</taxon>
    </lineage>
</organism>
<keyword evidence="1" id="KW-0040">ANK repeat</keyword>
<dbReference type="Pfam" id="PF14479">
    <property type="entry name" value="HeLo"/>
    <property type="match status" value="1"/>
</dbReference>
<dbReference type="InterPro" id="IPR029498">
    <property type="entry name" value="HeLo_dom"/>
</dbReference>
<dbReference type="Pfam" id="PF12796">
    <property type="entry name" value="Ank_2"/>
    <property type="match status" value="1"/>
</dbReference>
<dbReference type="Proteomes" id="UP000574317">
    <property type="component" value="Unassembled WGS sequence"/>
</dbReference>
<proteinExistence type="predicted"/>
<dbReference type="Gene3D" id="1.25.40.20">
    <property type="entry name" value="Ankyrin repeat-containing domain"/>
    <property type="match status" value="1"/>
</dbReference>
<sequence length="1045" mass="116626">MSGLEIPAFIIGLGGLISVFEKGFEVWRVIRRADDFGDDVADWMCKLEMEFFRFQTWWTALEHLAISKRSSHSVLNLPLQSSPLQTTLDKQFGKPIIDAATSVLGLLEKIEGILQRNGVLVVMQAAPVITDQGADLGEATAKSRQRLKRFASDLLKHTPWTTRIKHSTSPWKENSDKTALDDSLESIIYWNNTLYSILPQNIRDSILELGIAGYALDSTENIKDIVNLSNDRNGTLSQSAKLMSIRQRFKDGAGLSADMDAVLQQMELKEAAFEDLVAADVFKGCQYTISQYTTQDGDISRVLIEWIPIPKDFDAYKLAHSRMALISYTLRQIGTFSAVQPMPALGFIEFGGARSFGLVSTLPRTLTSSTKVYTLYDMLAGGQKSAAGSKSVSRVQHALPSLNQRLQLASKLVMGFYTFLLTRWHHERFNSLHIAFLIDEAETKSKAIDLSQPIIGGFAISRPDSPTELSISASVEDTEVVYLHPDIRKRLKSGAKQTGIEQRFQRIHDIYAVGLLLAEIGYWRSIAKVAGSGAKGSKVESMSPEQFKEAVIKKCKSDLAFFAGETYRDITLRCLLAGEPGGVQAESDVAGLNNLSEDLFTLIVRLVVKIFGGWGGSRTNIAVPISMMPSANAPPMDFTNASYTNLPSPASIRLLSFIKRPRQLSPPSILGEPLLELITETLDIHETPDFDLISSTWGNPDSVDPGDINEYGPMHLYPVTIDGKLMFLPRNVYEALKMAQKVNDPVEKRNELFLETELMTAVENNHRPKVQQLLEQGAHIHAQDCFGKTAIHHAAQLGHFDIINILLDYGASMKVIDSYGKTPMDYITYNKPKAWENIEEIAYKMQKTPEERELVPVPDVTRVGRPMWIDAICIDQSNPEERENHGLLIKHIYRRASSVIAWVGVQNDETKLAPQAISSILRADGKDPDDTMSDDTPSLTLPGCSYIPSKEGKSSIVRFLSRSWFEREELMREVAFGRAITVYCGMDALQFSSIMEFLRREAYSGTFLPSDLYVWSLLGNTGSKKRRSLELRSKTKRVRRDSIDG</sequence>
<dbReference type="SMART" id="SM00248">
    <property type="entry name" value="ANK"/>
    <property type="match status" value="2"/>
</dbReference>
<dbReference type="Gene3D" id="1.20.120.1020">
    <property type="entry name" value="Prion-inhibition and propagation, HeLo domain"/>
    <property type="match status" value="1"/>
</dbReference>
<evidence type="ECO:0000313" key="4">
    <source>
        <dbReference type="EMBL" id="KAF5553499.1"/>
    </source>
</evidence>
<dbReference type="PROSITE" id="PS50088">
    <property type="entry name" value="ANK_REPEAT"/>
    <property type="match status" value="1"/>
</dbReference>
<dbReference type="PROSITE" id="PS50297">
    <property type="entry name" value="ANK_REP_REGION"/>
    <property type="match status" value="1"/>
</dbReference>
<feature type="domain" description="Heterokaryon incompatibility" evidence="2">
    <location>
        <begin position="865"/>
        <end position="967"/>
    </location>
</feature>
<evidence type="ECO:0000259" key="2">
    <source>
        <dbReference type="Pfam" id="PF06985"/>
    </source>
</evidence>
<reference evidence="4 5" key="1">
    <citation type="submission" date="2020-05" db="EMBL/GenBank/DDBJ databases">
        <title>Identification and distribution of gene clusters putatively required for synthesis of sphingolipid metabolism inhibitors in phylogenetically diverse species of the filamentous fungus Fusarium.</title>
        <authorList>
            <person name="Kim H.-S."/>
            <person name="Busman M."/>
            <person name="Brown D.W."/>
            <person name="Divon H."/>
            <person name="Uhlig S."/>
            <person name="Proctor R.H."/>
        </authorList>
    </citation>
    <scope>NUCLEOTIDE SEQUENCE [LARGE SCALE GENOMIC DNA]</scope>
    <source>
        <strain evidence="4 5">NRRL 25196</strain>
    </source>
</reference>
<dbReference type="InterPro" id="IPR010730">
    <property type="entry name" value="HET"/>
</dbReference>
<gene>
    <name evidence="4" type="ORF">FNAPI_6731</name>
</gene>
<dbReference type="Pfam" id="PF06985">
    <property type="entry name" value="HET"/>
    <property type="match status" value="1"/>
</dbReference>
<name>A0A8H5JDQ8_9HYPO</name>
<evidence type="ECO:0000256" key="1">
    <source>
        <dbReference type="PROSITE-ProRule" id="PRU00023"/>
    </source>
</evidence>
<dbReference type="InterPro" id="IPR038305">
    <property type="entry name" value="HeLo_sf"/>
</dbReference>
<evidence type="ECO:0008006" key="6">
    <source>
        <dbReference type="Google" id="ProtNLM"/>
    </source>
</evidence>
<dbReference type="PANTHER" id="PTHR37542:SF3">
    <property type="entry name" value="PRION-INHIBITION AND PROPAGATION HELO DOMAIN-CONTAINING PROTEIN"/>
    <property type="match status" value="1"/>
</dbReference>
<dbReference type="EMBL" id="JAAOAO010000249">
    <property type="protein sequence ID" value="KAF5553499.1"/>
    <property type="molecule type" value="Genomic_DNA"/>
</dbReference>